<organism evidence="1 2">
    <name type="scientific">Pontibacter mucosus</name>
    <dbReference type="NCBI Taxonomy" id="1649266"/>
    <lineage>
        <taxon>Bacteria</taxon>
        <taxon>Pseudomonadati</taxon>
        <taxon>Bacteroidota</taxon>
        <taxon>Cytophagia</taxon>
        <taxon>Cytophagales</taxon>
        <taxon>Hymenobacteraceae</taxon>
        <taxon>Pontibacter</taxon>
    </lineage>
</organism>
<dbReference type="Proteomes" id="UP000244225">
    <property type="component" value="Unassembled WGS sequence"/>
</dbReference>
<proteinExistence type="predicted"/>
<gene>
    <name evidence="1" type="ORF">C8N40_11168</name>
</gene>
<evidence type="ECO:0000313" key="1">
    <source>
        <dbReference type="EMBL" id="PTX14403.1"/>
    </source>
</evidence>
<comment type="caution">
    <text evidence="1">The sequence shown here is derived from an EMBL/GenBank/DDBJ whole genome shotgun (WGS) entry which is preliminary data.</text>
</comment>
<dbReference type="EMBL" id="QBKI01000011">
    <property type="protein sequence ID" value="PTX14403.1"/>
    <property type="molecule type" value="Genomic_DNA"/>
</dbReference>
<name>A0A2T5YD29_9BACT</name>
<sequence>MMTLQDPAAKVERAIDAYLQEVKAMTGLSFQDRPMQKANPYAIIEELEVILTDMKQAVAAHEASTFKRLEHEATVMLTRANIESIDLETMDLIEPARILR</sequence>
<keyword evidence="2" id="KW-1185">Reference proteome</keyword>
<protein>
    <submittedName>
        <fullName evidence="1">Uncharacterized protein</fullName>
    </submittedName>
</protein>
<evidence type="ECO:0000313" key="2">
    <source>
        <dbReference type="Proteomes" id="UP000244225"/>
    </source>
</evidence>
<reference evidence="1 2" key="1">
    <citation type="submission" date="2018-04" db="EMBL/GenBank/DDBJ databases">
        <title>Genomic Encyclopedia of Archaeal and Bacterial Type Strains, Phase II (KMG-II): from individual species to whole genera.</title>
        <authorList>
            <person name="Goeker M."/>
        </authorList>
    </citation>
    <scope>NUCLEOTIDE SEQUENCE [LARGE SCALE GENOMIC DNA]</scope>
    <source>
        <strain evidence="1 2">DSM 100162</strain>
    </source>
</reference>
<dbReference type="AlphaFoldDB" id="A0A2T5YD29"/>
<accession>A0A2T5YD29</accession>